<protein>
    <recommendedName>
        <fullName evidence="2">AAA domain-containing protein</fullName>
    </recommendedName>
</protein>
<evidence type="ECO:0000313" key="3">
    <source>
        <dbReference type="EMBL" id="GGP20593.1"/>
    </source>
</evidence>
<dbReference type="OrthoDB" id="36110at2157"/>
<dbReference type="EMBL" id="BMNL01000002">
    <property type="protein sequence ID" value="GGP20593.1"/>
    <property type="molecule type" value="Genomic_DNA"/>
</dbReference>
<evidence type="ECO:0000259" key="2">
    <source>
        <dbReference type="Pfam" id="PF13614"/>
    </source>
</evidence>
<reference evidence="3" key="2">
    <citation type="submission" date="2020-09" db="EMBL/GenBank/DDBJ databases">
        <authorList>
            <person name="Sun Q."/>
            <person name="Ohkuma M."/>
        </authorList>
    </citation>
    <scope>NUCLEOTIDE SEQUENCE</scope>
    <source>
        <strain evidence="3">JCM 10088</strain>
    </source>
</reference>
<dbReference type="RefSeq" id="WP_188596257.1">
    <property type="nucleotide sequence ID" value="NZ_BMNL01000002.1"/>
</dbReference>
<reference evidence="3" key="1">
    <citation type="journal article" date="2014" name="Int. J. Syst. Evol. Microbiol.">
        <title>Complete genome sequence of Corynebacterium casei LMG S-19264T (=DSM 44701T), isolated from a smear-ripened cheese.</title>
        <authorList>
            <consortium name="US DOE Joint Genome Institute (JGI-PGF)"/>
            <person name="Walter F."/>
            <person name="Albersmeier A."/>
            <person name="Kalinowski J."/>
            <person name="Ruckert C."/>
        </authorList>
    </citation>
    <scope>NUCLEOTIDE SEQUENCE</scope>
    <source>
        <strain evidence="3">JCM 10088</strain>
    </source>
</reference>
<sequence>MYDKATIMPIISAAGGTGKTTIALLLSLFLSNSNYRPILMIDLDPTAGLSIRLMGDKAYYYYDNNGKTLSKMFTDYKQNKTIDISQYAIQIKEAKAHFADLEVVEDLYDVYLLPPGEDLMDQFTDFSTTGIGIPEALWGLLRNSNIDKFDSIIVDTAPFFDMRYTLAAVHGSDKSIVVARPTLTDLFRTKRMINAINSNLRLYGRNVNYSLLFNVNQSLLVKEAATLIDMRISISSKGGGTAGRAKPDMELRNALNDLVKSNRSSLNILESALSYYKDYSDESFPKKKLPGNSYGAACRPVQDALRFHGKNIKCPFDVEDD</sequence>
<dbReference type="InterPro" id="IPR027417">
    <property type="entry name" value="P-loop_NTPase"/>
</dbReference>
<feature type="domain" description="AAA" evidence="2">
    <location>
        <begin position="7"/>
        <end position="193"/>
    </location>
</feature>
<dbReference type="Proteomes" id="UP000610960">
    <property type="component" value="Unassembled WGS sequence"/>
</dbReference>
<dbReference type="Gene3D" id="3.40.50.300">
    <property type="entry name" value="P-loop containing nucleotide triphosphate hydrolases"/>
    <property type="match status" value="1"/>
</dbReference>
<evidence type="ECO:0000313" key="4">
    <source>
        <dbReference type="Proteomes" id="UP000610960"/>
    </source>
</evidence>
<dbReference type="InterPro" id="IPR050678">
    <property type="entry name" value="DNA_Partitioning_ATPase"/>
</dbReference>
<organism evidence="3 4">
    <name type="scientific">Thermocladium modestius</name>
    <dbReference type="NCBI Taxonomy" id="62609"/>
    <lineage>
        <taxon>Archaea</taxon>
        <taxon>Thermoproteota</taxon>
        <taxon>Thermoprotei</taxon>
        <taxon>Thermoproteales</taxon>
        <taxon>Thermoproteaceae</taxon>
        <taxon>Thermocladium</taxon>
    </lineage>
</organism>
<dbReference type="PANTHER" id="PTHR13696">
    <property type="entry name" value="P-LOOP CONTAINING NUCLEOSIDE TRIPHOSPHATE HYDROLASE"/>
    <property type="match status" value="1"/>
</dbReference>
<keyword evidence="1" id="KW-0812">Transmembrane</keyword>
<keyword evidence="4" id="KW-1185">Reference proteome</keyword>
<dbReference type="AlphaFoldDB" id="A0A830GU15"/>
<dbReference type="InterPro" id="IPR025669">
    <property type="entry name" value="AAA_dom"/>
</dbReference>
<feature type="transmembrane region" description="Helical" evidence="1">
    <location>
        <begin position="6"/>
        <end position="30"/>
    </location>
</feature>
<dbReference type="SUPFAM" id="SSF52540">
    <property type="entry name" value="P-loop containing nucleoside triphosphate hydrolases"/>
    <property type="match status" value="1"/>
</dbReference>
<accession>A0A830GU15</accession>
<dbReference type="Pfam" id="PF13614">
    <property type="entry name" value="AAA_31"/>
    <property type="match status" value="1"/>
</dbReference>
<gene>
    <name evidence="3" type="ORF">GCM10007981_09300</name>
</gene>
<proteinExistence type="predicted"/>
<evidence type="ECO:0000256" key="1">
    <source>
        <dbReference type="SAM" id="Phobius"/>
    </source>
</evidence>
<keyword evidence="1" id="KW-0472">Membrane</keyword>
<dbReference type="PANTHER" id="PTHR13696:SF99">
    <property type="entry name" value="COBYRINIC ACID AC-DIAMIDE SYNTHASE"/>
    <property type="match status" value="1"/>
</dbReference>
<comment type="caution">
    <text evidence="3">The sequence shown here is derived from an EMBL/GenBank/DDBJ whole genome shotgun (WGS) entry which is preliminary data.</text>
</comment>
<keyword evidence="1" id="KW-1133">Transmembrane helix</keyword>
<name>A0A830GU15_9CREN</name>